<dbReference type="STRING" id="3750.A0A498KI50"/>
<gene>
    <name evidence="2" type="ORF">DVH24_014415</name>
</gene>
<organism evidence="2 3">
    <name type="scientific">Malus domestica</name>
    <name type="common">Apple</name>
    <name type="synonym">Pyrus malus</name>
    <dbReference type="NCBI Taxonomy" id="3750"/>
    <lineage>
        <taxon>Eukaryota</taxon>
        <taxon>Viridiplantae</taxon>
        <taxon>Streptophyta</taxon>
        <taxon>Embryophyta</taxon>
        <taxon>Tracheophyta</taxon>
        <taxon>Spermatophyta</taxon>
        <taxon>Magnoliopsida</taxon>
        <taxon>eudicotyledons</taxon>
        <taxon>Gunneridae</taxon>
        <taxon>Pentapetalae</taxon>
        <taxon>rosids</taxon>
        <taxon>fabids</taxon>
        <taxon>Rosales</taxon>
        <taxon>Rosaceae</taxon>
        <taxon>Amygdaloideae</taxon>
        <taxon>Maleae</taxon>
        <taxon>Malus</taxon>
    </lineage>
</organism>
<dbReference type="AlphaFoldDB" id="A0A498KI50"/>
<feature type="transmembrane region" description="Helical" evidence="1">
    <location>
        <begin position="7"/>
        <end position="27"/>
    </location>
</feature>
<keyword evidence="1" id="KW-1133">Transmembrane helix</keyword>
<dbReference type="EMBL" id="RDQH01000327">
    <property type="protein sequence ID" value="RXI07849.1"/>
    <property type="molecule type" value="Genomic_DNA"/>
</dbReference>
<proteinExistence type="predicted"/>
<name>A0A498KI50_MALDO</name>
<protein>
    <submittedName>
        <fullName evidence="2">Uncharacterized protein</fullName>
    </submittedName>
</protein>
<comment type="caution">
    <text evidence="2">The sequence shown here is derived from an EMBL/GenBank/DDBJ whole genome shotgun (WGS) entry which is preliminary data.</text>
</comment>
<accession>A0A498KI50</accession>
<keyword evidence="1" id="KW-0812">Transmembrane</keyword>
<reference evidence="2 3" key="1">
    <citation type="submission" date="2018-10" db="EMBL/GenBank/DDBJ databases">
        <title>A high-quality apple genome assembly.</title>
        <authorList>
            <person name="Hu J."/>
        </authorList>
    </citation>
    <scope>NUCLEOTIDE SEQUENCE [LARGE SCALE GENOMIC DNA]</scope>
    <source>
        <strain evidence="3">cv. HFTH1</strain>
        <tissue evidence="2">Young leaf</tissue>
    </source>
</reference>
<sequence length="132" mass="14738">MIKIPNFAFLCNSYMFGFLIQVEGLHGDSKVRGVNLGGILFLGFLLLLLLFERYRRGYELGCKGRDTTPRSACFGYVSAENGGGMNVSVNRDIASLWETFRGCSFSATREPPLTLGTLHIEKITRVEFTSEQ</sequence>
<evidence type="ECO:0000256" key="1">
    <source>
        <dbReference type="SAM" id="Phobius"/>
    </source>
</evidence>
<evidence type="ECO:0000313" key="3">
    <source>
        <dbReference type="Proteomes" id="UP000290289"/>
    </source>
</evidence>
<keyword evidence="3" id="KW-1185">Reference proteome</keyword>
<feature type="transmembrane region" description="Helical" evidence="1">
    <location>
        <begin position="33"/>
        <end position="51"/>
    </location>
</feature>
<evidence type="ECO:0000313" key="2">
    <source>
        <dbReference type="EMBL" id="RXI07849.1"/>
    </source>
</evidence>
<dbReference type="Proteomes" id="UP000290289">
    <property type="component" value="Chromosome 1"/>
</dbReference>
<keyword evidence="1" id="KW-0472">Membrane</keyword>